<reference evidence="2" key="1">
    <citation type="journal article" date="2021" name="PeerJ">
        <title>Extensive microbial diversity within the chicken gut microbiome revealed by metagenomics and culture.</title>
        <authorList>
            <person name="Gilroy R."/>
            <person name="Ravi A."/>
            <person name="Getino M."/>
            <person name="Pursley I."/>
            <person name="Horton D.L."/>
            <person name="Alikhan N.F."/>
            <person name="Baker D."/>
            <person name="Gharbi K."/>
            <person name="Hall N."/>
            <person name="Watson M."/>
            <person name="Adriaenssens E.M."/>
            <person name="Foster-Nyarko E."/>
            <person name="Jarju S."/>
            <person name="Secka A."/>
            <person name="Antonio M."/>
            <person name="Oren A."/>
            <person name="Chaudhuri R.R."/>
            <person name="La Ragione R."/>
            <person name="Hildebrand F."/>
            <person name="Pallen M.J."/>
        </authorList>
    </citation>
    <scope>NUCLEOTIDE SEQUENCE</scope>
    <source>
        <strain evidence="2">ChiHjej8B7-25341</strain>
    </source>
</reference>
<gene>
    <name evidence="2" type="ORF">H9912_07455</name>
</gene>
<dbReference type="InterPro" id="IPR027417">
    <property type="entry name" value="P-loop_NTPase"/>
</dbReference>
<evidence type="ECO:0000313" key="2">
    <source>
        <dbReference type="EMBL" id="HJD31764.1"/>
    </source>
</evidence>
<dbReference type="EMBL" id="DWUW01000207">
    <property type="protein sequence ID" value="HJD31764.1"/>
    <property type="molecule type" value="Genomic_DNA"/>
</dbReference>
<proteinExistence type="predicted"/>
<evidence type="ECO:0000313" key="3">
    <source>
        <dbReference type="Proteomes" id="UP000823851"/>
    </source>
</evidence>
<protein>
    <submittedName>
        <fullName evidence="2">AAA family ATPase</fullName>
    </submittedName>
</protein>
<dbReference type="Proteomes" id="UP000823851">
    <property type="component" value="Unassembled WGS sequence"/>
</dbReference>
<dbReference type="Pfam" id="PF13175">
    <property type="entry name" value="AAA_15"/>
    <property type="match status" value="1"/>
</dbReference>
<dbReference type="PANTHER" id="PTHR43581:SF2">
    <property type="entry name" value="EXCINUCLEASE ATPASE SUBUNIT"/>
    <property type="match status" value="1"/>
</dbReference>
<dbReference type="InterPro" id="IPR051396">
    <property type="entry name" value="Bact_Antivir_Def_Nuclease"/>
</dbReference>
<dbReference type="PANTHER" id="PTHR43581">
    <property type="entry name" value="ATP/GTP PHOSPHATASE"/>
    <property type="match status" value="1"/>
</dbReference>
<feature type="domain" description="Endonuclease GajA/Old nuclease/RecF-like AAA" evidence="1">
    <location>
        <begin position="15"/>
        <end position="123"/>
    </location>
</feature>
<name>A0A9D2R013_9FIRM</name>
<reference evidence="2" key="2">
    <citation type="submission" date="2021-04" db="EMBL/GenBank/DDBJ databases">
        <authorList>
            <person name="Gilroy R."/>
        </authorList>
    </citation>
    <scope>NUCLEOTIDE SEQUENCE</scope>
    <source>
        <strain evidence="2">ChiHjej8B7-25341</strain>
    </source>
</reference>
<organism evidence="2 3">
    <name type="scientific">Candidatus Eisenbergiella stercorigallinarum</name>
    <dbReference type="NCBI Taxonomy" id="2838557"/>
    <lineage>
        <taxon>Bacteria</taxon>
        <taxon>Bacillati</taxon>
        <taxon>Bacillota</taxon>
        <taxon>Clostridia</taxon>
        <taxon>Lachnospirales</taxon>
        <taxon>Lachnospiraceae</taxon>
        <taxon>Eisenbergiella</taxon>
    </lineage>
</organism>
<comment type="caution">
    <text evidence="2">The sequence shown here is derived from an EMBL/GenBank/DDBJ whole genome shotgun (WGS) entry which is preliminary data.</text>
</comment>
<dbReference type="SUPFAM" id="SSF52540">
    <property type="entry name" value="P-loop containing nucleoside triphosphate hydrolases"/>
    <property type="match status" value="1"/>
</dbReference>
<sequence>EYEEFKATVAEFMYQMNDLKELPEIYYSRQFEEMVYVERGAEIPVKYLSAGYQSLLWMVMDMAFRLALLNPENSRAVDAEGIVLIDEIDMHLHPKWQWKVLDGLNRSFPKVQFIVATHSPIIIASCKEARLIQLENSRQVTYLPDAYAYSVEDVLEFRQGSGGVLRELRQLYDEFEMALNEEDDEKAERILREMTERFGEDNTEVKNARAELELG</sequence>
<evidence type="ECO:0000259" key="1">
    <source>
        <dbReference type="Pfam" id="PF13175"/>
    </source>
</evidence>
<dbReference type="AlphaFoldDB" id="A0A9D2R013"/>
<dbReference type="Gene3D" id="3.40.50.300">
    <property type="entry name" value="P-loop containing nucleotide triphosphate hydrolases"/>
    <property type="match status" value="1"/>
</dbReference>
<feature type="non-terminal residue" evidence="2">
    <location>
        <position position="1"/>
    </location>
</feature>
<dbReference type="InterPro" id="IPR041685">
    <property type="entry name" value="AAA_GajA/Old/RecF-like"/>
</dbReference>
<accession>A0A9D2R013</accession>